<evidence type="ECO:0000313" key="3">
    <source>
        <dbReference type="Proteomes" id="UP000548304"/>
    </source>
</evidence>
<reference evidence="2 3" key="1">
    <citation type="submission" date="2020-07" db="EMBL/GenBank/DDBJ databases">
        <title>Genomic Encyclopedia of Type Strains, Phase III (KMG-III): the genomes of soil and plant-associated and newly described type strains.</title>
        <authorList>
            <person name="Whitman W."/>
        </authorList>
    </citation>
    <scope>NUCLEOTIDE SEQUENCE [LARGE SCALE GENOMIC DNA]</scope>
    <source>
        <strain evidence="2 3">CECT 8576</strain>
    </source>
</reference>
<comment type="caution">
    <text evidence="2">The sequence shown here is derived from an EMBL/GenBank/DDBJ whole genome shotgun (WGS) entry which is preliminary data.</text>
</comment>
<dbReference type="Gene3D" id="3.10.450.50">
    <property type="match status" value="1"/>
</dbReference>
<sequence>MDPDLDAVVAHELELLDPAVRGDPEAVRRLLHEDFSEIGASGKRWDPTTVTEATSATAEGITADDFRPARLSPDVALLTYTASRGGVTTLRSSVWVRTRAGWRLRHHQGTPR</sequence>
<dbReference type="GO" id="GO:0004523">
    <property type="term" value="F:RNA-DNA hybrid ribonuclease activity"/>
    <property type="evidence" value="ECO:0007669"/>
    <property type="project" value="UniProtKB-EC"/>
</dbReference>
<keyword evidence="3" id="KW-1185">Reference proteome</keyword>
<dbReference type="AlphaFoldDB" id="A0A852Z597"/>
<dbReference type="EC" id="3.1.26.4" evidence="2"/>
<organism evidence="2 3">
    <name type="scientific">Actinopolyspora biskrensis</name>
    <dbReference type="NCBI Taxonomy" id="1470178"/>
    <lineage>
        <taxon>Bacteria</taxon>
        <taxon>Bacillati</taxon>
        <taxon>Actinomycetota</taxon>
        <taxon>Actinomycetes</taxon>
        <taxon>Actinopolysporales</taxon>
        <taxon>Actinopolysporaceae</taxon>
        <taxon>Actinopolyspora</taxon>
    </lineage>
</organism>
<dbReference type="Pfam" id="PF14534">
    <property type="entry name" value="DUF4440"/>
    <property type="match status" value="1"/>
</dbReference>
<dbReference type="EMBL" id="JACBYW010000007">
    <property type="protein sequence ID" value="NYH80495.1"/>
    <property type="molecule type" value="Genomic_DNA"/>
</dbReference>
<proteinExistence type="predicted"/>
<protein>
    <submittedName>
        <fullName evidence="2">Ribonuclease HI</fullName>
        <ecNumber evidence="2">3.1.26.4</ecNumber>
    </submittedName>
</protein>
<dbReference type="SUPFAM" id="SSF54427">
    <property type="entry name" value="NTF2-like"/>
    <property type="match status" value="1"/>
</dbReference>
<keyword evidence="2" id="KW-0378">Hydrolase</keyword>
<gene>
    <name evidence="2" type="ORF">FHR84_003852</name>
</gene>
<dbReference type="InterPro" id="IPR027843">
    <property type="entry name" value="DUF4440"/>
</dbReference>
<accession>A0A852Z597</accession>
<evidence type="ECO:0000259" key="1">
    <source>
        <dbReference type="Pfam" id="PF14534"/>
    </source>
</evidence>
<feature type="domain" description="DUF4440" evidence="1">
    <location>
        <begin position="9"/>
        <end position="104"/>
    </location>
</feature>
<dbReference type="Proteomes" id="UP000548304">
    <property type="component" value="Unassembled WGS sequence"/>
</dbReference>
<evidence type="ECO:0000313" key="2">
    <source>
        <dbReference type="EMBL" id="NYH80495.1"/>
    </source>
</evidence>
<dbReference type="InterPro" id="IPR032710">
    <property type="entry name" value="NTF2-like_dom_sf"/>
</dbReference>
<dbReference type="RefSeq" id="WP_179536822.1">
    <property type="nucleotide sequence ID" value="NZ_JACBYW010000007.1"/>
</dbReference>
<name>A0A852Z597_9ACTN</name>